<dbReference type="RefSeq" id="WP_036868644.1">
    <property type="nucleotide sequence ID" value="NZ_JRNQ01000104.1"/>
</dbReference>
<name>A0A096A7E0_9BACT</name>
<evidence type="ECO:0000313" key="2">
    <source>
        <dbReference type="Proteomes" id="UP000029525"/>
    </source>
</evidence>
<protein>
    <recommendedName>
        <fullName evidence="3">YubB ferredoxin-like domain-containing protein</fullName>
    </recommendedName>
</protein>
<proteinExistence type="predicted"/>
<gene>
    <name evidence="1" type="ORF">HMPREF0647_10615</name>
</gene>
<dbReference type="Proteomes" id="UP000029525">
    <property type="component" value="Unassembled WGS sequence"/>
</dbReference>
<dbReference type="OrthoDB" id="1071461at2"/>
<dbReference type="AlphaFoldDB" id="A0A096A7E0"/>
<evidence type="ECO:0008006" key="3">
    <source>
        <dbReference type="Google" id="ProtNLM"/>
    </source>
</evidence>
<accession>A0A096A7E0</accession>
<comment type="caution">
    <text evidence="1">The sequence shown here is derived from an EMBL/GenBank/DDBJ whole genome shotgun (WGS) entry which is preliminary data.</text>
</comment>
<reference evidence="1 2" key="1">
    <citation type="submission" date="2014-07" db="EMBL/GenBank/DDBJ databases">
        <authorList>
            <person name="McCorrison J."/>
            <person name="Sanka R."/>
            <person name="Torralba M."/>
            <person name="Gillis M."/>
            <person name="Haft D.H."/>
            <person name="Methe B."/>
            <person name="Sutton G."/>
            <person name="Nelson K.E."/>
        </authorList>
    </citation>
    <scope>NUCLEOTIDE SEQUENCE [LARGE SCALE GENOMIC DNA]</scope>
    <source>
        <strain evidence="1 2">DNF00320</strain>
    </source>
</reference>
<evidence type="ECO:0000313" key="1">
    <source>
        <dbReference type="EMBL" id="KGF42993.1"/>
    </source>
</evidence>
<dbReference type="EMBL" id="JRNQ01000104">
    <property type="protein sequence ID" value="KGF42993.1"/>
    <property type="molecule type" value="Genomic_DNA"/>
</dbReference>
<organism evidence="1 2">
    <name type="scientific">Prevotella bivia DNF00320</name>
    <dbReference type="NCBI Taxonomy" id="1401068"/>
    <lineage>
        <taxon>Bacteria</taxon>
        <taxon>Pseudomonadati</taxon>
        <taxon>Bacteroidota</taxon>
        <taxon>Bacteroidia</taxon>
        <taxon>Bacteroidales</taxon>
        <taxon>Prevotellaceae</taxon>
        <taxon>Prevotella</taxon>
    </lineage>
</organism>
<sequence length="191" mass="22284">MANWASTSYVIEGSKEDVSKVYQIIDDFINGRKKPVAETASDGWEGNIVKTLGATDEQMKKYLRGFIEYYDFDGQVLRIDTEEAWGATDFYEVLSELMPNLTIYFCVEEPGCEIYATNDAEGKYFADRFYVDSYVNDIFSHEYFTNEEDTMNYVAELTGREKMTKEELAKWNMEQEDDDVYIYVHEYKIVA</sequence>